<dbReference type="SUPFAM" id="SSF51161">
    <property type="entry name" value="Trimeric LpxA-like enzymes"/>
    <property type="match status" value="1"/>
</dbReference>
<sequence>MEFTAQQIADFLHGQIQGDPSVKVSNFSKIEEGKLGTLTFLSNPKYNQYIYDCQASIVLVNKDFTPEKEISSTLIRVDDAYQSLATLLTLVDQAKPRKTGVSPLAFISDSAVIGENAYIAPFAYIGENVVIAPNATIHAHCSVEDGVKLGANVTLFSGVKIYNSCVIGDNCTLHSGCVIGSDGFGFAPVEDGSYSKIPQMGNVVLEDDVEIGANSVVDRATMGSTIIRKGVKIDNLVQIAHNVEVGVNTVIAAQTGISGSTKLGKRCILAGQVGIAGHLHIADGTIFGAQTGVPSSVKKPNQTLQGYPALPIMTFQRASVVYKNLPEIQKQILELQKQIQELENKIKK</sequence>
<comment type="function">
    <text evidence="7">Catalyzes the N-acylation of UDP-3-O-acylglucosamine using 3-hydroxyacyl-ACP as the acyl donor. Is involved in the biosynthesis of lipid A, a phosphorylated glycolipid that anchors the lipopolysaccharide to the outer membrane of the cell.</text>
</comment>
<dbReference type="GO" id="GO:0016410">
    <property type="term" value="F:N-acyltransferase activity"/>
    <property type="evidence" value="ECO:0007669"/>
    <property type="project" value="InterPro"/>
</dbReference>
<dbReference type="HOGENOM" id="CLU_049865_0_0_10"/>
<dbReference type="Gene3D" id="3.40.1390.10">
    <property type="entry name" value="MurE/MurF, N-terminal domain"/>
    <property type="match status" value="1"/>
</dbReference>
<dbReference type="STRING" id="694427.Palpr_2425"/>
<dbReference type="EC" id="2.3.1.191" evidence="7"/>
<dbReference type="PROSITE" id="PS00101">
    <property type="entry name" value="HEXAPEP_TRANSFERASES"/>
    <property type="match status" value="1"/>
</dbReference>
<dbReference type="KEGG" id="ppn:Palpr_2425"/>
<keyword evidence="3 7" id="KW-0808">Transferase</keyword>
<feature type="domain" description="UDP-3-O-[3-hydroxymyristoyl] glucosamine N-acyltransferase non-repeat region" evidence="8">
    <location>
        <begin position="22"/>
        <end position="90"/>
    </location>
</feature>
<dbReference type="RefSeq" id="WP_013445926.1">
    <property type="nucleotide sequence ID" value="NC_014734.1"/>
</dbReference>
<dbReference type="Proteomes" id="UP000008718">
    <property type="component" value="Chromosome"/>
</dbReference>
<protein>
    <recommendedName>
        <fullName evidence="7">UDP-3-O-acylglucosamine N-acyltransferase</fullName>
        <ecNumber evidence="7">2.3.1.191</ecNumber>
    </recommendedName>
</protein>
<dbReference type="GO" id="GO:0103118">
    <property type="term" value="F:UDP-3-O-[(3R)-3-hydroxyacyl]-glucosamine N-acyltransferase activity"/>
    <property type="evidence" value="ECO:0007669"/>
    <property type="project" value="UniProtKB-EC"/>
</dbReference>
<gene>
    <name evidence="7" type="primary">lpxD</name>
    <name evidence="9" type="ordered locus">Palpr_2425</name>
</gene>
<dbReference type="Pfam" id="PF00132">
    <property type="entry name" value="Hexapep"/>
    <property type="match status" value="2"/>
</dbReference>
<comment type="catalytic activity">
    <reaction evidence="7">
        <text>a UDP-3-O-[(3R)-3-hydroxyacyl]-alpha-D-glucosamine + a (3R)-hydroxyacyl-[ACP] = a UDP-2-N,3-O-bis[(3R)-3-hydroxyacyl]-alpha-D-glucosamine + holo-[ACP] + H(+)</text>
        <dbReference type="Rhea" id="RHEA:53836"/>
        <dbReference type="Rhea" id="RHEA-COMP:9685"/>
        <dbReference type="Rhea" id="RHEA-COMP:9945"/>
        <dbReference type="ChEBI" id="CHEBI:15378"/>
        <dbReference type="ChEBI" id="CHEBI:64479"/>
        <dbReference type="ChEBI" id="CHEBI:78827"/>
        <dbReference type="ChEBI" id="CHEBI:137740"/>
        <dbReference type="ChEBI" id="CHEBI:137748"/>
        <dbReference type="EC" id="2.3.1.191"/>
    </reaction>
</comment>
<keyword evidence="10" id="KW-1185">Reference proteome</keyword>
<dbReference type="InterPro" id="IPR007691">
    <property type="entry name" value="LpxD"/>
</dbReference>
<evidence type="ECO:0000313" key="9">
    <source>
        <dbReference type="EMBL" id="ADQ80557.1"/>
    </source>
</evidence>
<reference evidence="9 10" key="2">
    <citation type="journal article" date="2011" name="Stand. Genomic Sci.">
        <title>Complete genome sequence of Paludibacter propionicigenes type strain (WB4).</title>
        <authorList>
            <person name="Gronow S."/>
            <person name="Munk C."/>
            <person name="Lapidus A."/>
            <person name="Nolan M."/>
            <person name="Lucas S."/>
            <person name="Hammon N."/>
            <person name="Deshpande S."/>
            <person name="Cheng J.F."/>
            <person name="Tapia R."/>
            <person name="Han C."/>
            <person name="Goodwin L."/>
            <person name="Pitluck S."/>
            <person name="Liolios K."/>
            <person name="Ivanova N."/>
            <person name="Mavromatis K."/>
            <person name="Mikhailova N."/>
            <person name="Pati A."/>
            <person name="Chen A."/>
            <person name="Palaniappan K."/>
            <person name="Land M."/>
            <person name="Hauser L."/>
            <person name="Chang Y.J."/>
            <person name="Jeffries C.D."/>
            <person name="Brambilla E."/>
            <person name="Rohde M."/>
            <person name="Goker M."/>
            <person name="Detter J.C."/>
            <person name="Woyke T."/>
            <person name="Bristow J."/>
            <person name="Eisen J.A."/>
            <person name="Markowitz V."/>
            <person name="Hugenholtz P."/>
            <person name="Kyrpides N.C."/>
            <person name="Klenk H.P."/>
        </authorList>
    </citation>
    <scope>NUCLEOTIDE SEQUENCE [LARGE SCALE GENOMIC DNA]</scope>
    <source>
        <strain evidence="10">DSM 17365 / JCM 13257 / WB4</strain>
    </source>
</reference>
<dbReference type="Pfam" id="PF14602">
    <property type="entry name" value="Hexapep_2"/>
    <property type="match status" value="1"/>
</dbReference>
<comment type="pathway">
    <text evidence="7">Bacterial outer membrane biogenesis; LPS lipid A biosynthesis.</text>
</comment>
<dbReference type="PANTHER" id="PTHR43378:SF2">
    <property type="entry name" value="UDP-3-O-ACYLGLUCOSAMINE N-ACYLTRANSFERASE 1, MITOCHONDRIAL-RELATED"/>
    <property type="match status" value="1"/>
</dbReference>
<dbReference type="InterPro" id="IPR011004">
    <property type="entry name" value="Trimer_LpxA-like_sf"/>
</dbReference>
<evidence type="ECO:0000256" key="2">
    <source>
        <dbReference type="ARBA" id="ARBA00022556"/>
    </source>
</evidence>
<dbReference type="Gene3D" id="2.160.10.10">
    <property type="entry name" value="Hexapeptide repeat proteins"/>
    <property type="match status" value="1"/>
</dbReference>
<dbReference type="eggNOG" id="COG1044">
    <property type="taxonomic scope" value="Bacteria"/>
</dbReference>
<keyword evidence="5 7" id="KW-0443">Lipid metabolism</keyword>
<keyword evidence="6 7" id="KW-0012">Acyltransferase</keyword>
<evidence type="ECO:0000256" key="4">
    <source>
        <dbReference type="ARBA" id="ARBA00022737"/>
    </source>
</evidence>
<dbReference type="Pfam" id="PF04613">
    <property type="entry name" value="LpxD"/>
    <property type="match status" value="1"/>
</dbReference>
<reference key="1">
    <citation type="submission" date="2010-11" db="EMBL/GenBank/DDBJ databases">
        <title>The complete genome of Paludibacter propionicigenes DSM 17365.</title>
        <authorList>
            <consortium name="US DOE Joint Genome Institute (JGI-PGF)"/>
            <person name="Lucas S."/>
            <person name="Copeland A."/>
            <person name="Lapidus A."/>
            <person name="Bruce D."/>
            <person name="Goodwin L."/>
            <person name="Pitluck S."/>
            <person name="Kyrpides N."/>
            <person name="Mavromatis K."/>
            <person name="Ivanova N."/>
            <person name="Munk A.C."/>
            <person name="Brettin T."/>
            <person name="Detter J.C."/>
            <person name="Han C."/>
            <person name="Tapia R."/>
            <person name="Land M."/>
            <person name="Hauser L."/>
            <person name="Markowitz V."/>
            <person name="Cheng J.-F."/>
            <person name="Hugenholtz P."/>
            <person name="Woyke T."/>
            <person name="Wu D."/>
            <person name="Gronow S."/>
            <person name="Wellnitz S."/>
            <person name="Brambilla E."/>
            <person name="Klenk H.-P."/>
            <person name="Eisen J.A."/>
        </authorList>
    </citation>
    <scope>NUCLEOTIDE SEQUENCE</scope>
    <source>
        <strain>WB4</strain>
    </source>
</reference>
<keyword evidence="2 7" id="KW-0441">Lipid A biosynthesis</keyword>
<accession>E4T763</accession>
<proteinExistence type="inferred from homology"/>
<dbReference type="GO" id="GO:0016020">
    <property type="term" value="C:membrane"/>
    <property type="evidence" value="ECO:0007669"/>
    <property type="project" value="GOC"/>
</dbReference>
<comment type="similarity">
    <text evidence="7">Belongs to the transferase hexapeptide repeat family. LpxD subfamily.</text>
</comment>
<dbReference type="InterPro" id="IPR020573">
    <property type="entry name" value="UDP_GlcNAc_AcTrfase_non-rep"/>
</dbReference>
<dbReference type="UniPathway" id="UPA00973"/>
<dbReference type="InterPro" id="IPR018357">
    <property type="entry name" value="Hexapep_transf_CS"/>
</dbReference>
<dbReference type="GO" id="GO:0009245">
    <property type="term" value="P:lipid A biosynthetic process"/>
    <property type="evidence" value="ECO:0007669"/>
    <property type="project" value="UniProtKB-UniRule"/>
</dbReference>
<evidence type="ECO:0000256" key="5">
    <source>
        <dbReference type="ARBA" id="ARBA00023098"/>
    </source>
</evidence>
<organism evidence="9 10">
    <name type="scientific">Paludibacter propionicigenes (strain DSM 17365 / JCM 13257 / WB4)</name>
    <dbReference type="NCBI Taxonomy" id="694427"/>
    <lineage>
        <taxon>Bacteria</taxon>
        <taxon>Pseudomonadati</taxon>
        <taxon>Bacteroidota</taxon>
        <taxon>Bacteroidia</taxon>
        <taxon>Bacteroidales</taxon>
        <taxon>Paludibacteraceae</taxon>
        <taxon>Paludibacter</taxon>
    </lineage>
</organism>
<dbReference type="CDD" id="cd03352">
    <property type="entry name" value="LbH_LpxD"/>
    <property type="match status" value="1"/>
</dbReference>
<dbReference type="EMBL" id="CP002345">
    <property type="protein sequence ID" value="ADQ80557.1"/>
    <property type="molecule type" value="Genomic_DNA"/>
</dbReference>
<dbReference type="HAMAP" id="MF_00523">
    <property type="entry name" value="LpxD"/>
    <property type="match status" value="1"/>
</dbReference>
<dbReference type="InterPro" id="IPR001451">
    <property type="entry name" value="Hexapep"/>
</dbReference>
<evidence type="ECO:0000256" key="1">
    <source>
        <dbReference type="ARBA" id="ARBA00022516"/>
    </source>
</evidence>
<evidence type="ECO:0000256" key="3">
    <source>
        <dbReference type="ARBA" id="ARBA00022679"/>
    </source>
</evidence>
<comment type="subunit">
    <text evidence="7">Homotrimer.</text>
</comment>
<dbReference type="NCBIfam" id="NF002060">
    <property type="entry name" value="PRK00892.1"/>
    <property type="match status" value="1"/>
</dbReference>
<dbReference type="AlphaFoldDB" id="E4T763"/>
<name>E4T763_PALPW</name>
<feature type="active site" description="Proton acceptor" evidence="7">
    <location>
        <position position="241"/>
    </location>
</feature>
<dbReference type="OrthoDB" id="9784739at2"/>
<evidence type="ECO:0000256" key="6">
    <source>
        <dbReference type="ARBA" id="ARBA00023315"/>
    </source>
</evidence>
<evidence type="ECO:0000313" key="10">
    <source>
        <dbReference type="Proteomes" id="UP000008718"/>
    </source>
</evidence>
<evidence type="ECO:0000256" key="7">
    <source>
        <dbReference type="HAMAP-Rule" id="MF_00523"/>
    </source>
</evidence>
<evidence type="ECO:0000259" key="8">
    <source>
        <dbReference type="Pfam" id="PF04613"/>
    </source>
</evidence>
<keyword evidence="1 7" id="KW-0444">Lipid biosynthesis</keyword>
<dbReference type="NCBIfam" id="TIGR01853">
    <property type="entry name" value="lipid_A_lpxD"/>
    <property type="match status" value="1"/>
</dbReference>
<dbReference type="PANTHER" id="PTHR43378">
    <property type="entry name" value="UDP-3-O-ACYLGLUCOSAMINE N-ACYLTRANSFERASE"/>
    <property type="match status" value="1"/>
</dbReference>
<keyword evidence="4 7" id="KW-0677">Repeat</keyword>